<dbReference type="Gramene" id="Kaladp0095s0431.1.v1.1">
    <property type="protein sequence ID" value="Kaladp0095s0431.1.v1.1.CDS.1"/>
    <property type="gene ID" value="Kaladp0095s0431.v1.1"/>
</dbReference>
<organism evidence="1 2">
    <name type="scientific">Kalanchoe fedtschenkoi</name>
    <name type="common">Lavender scallops</name>
    <name type="synonym">South American air plant</name>
    <dbReference type="NCBI Taxonomy" id="63787"/>
    <lineage>
        <taxon>Eukaryota</taxon>
        <taxon>Viridiplantae</taxon>
        <taxon>Streptophyta</taxon>
        <taxon>Embryophyta</taxon>
        <taxon>Tracheophyta</taxon>
        <taxon>Spermatophyta</taxon>
        <taxon>Magnoliopsida</taxon>
        <taxon>eudicotyledons</taxon>
        <taxon>Gunneridae</taxon>
        <taxon>Pentapetalae</taxon>
        <taxon>Saxifragales</taxon>
        <taxon>Crassulaceae</taxon>
        <taxon>Kalanchoe</taxon>
    </lineage>
</organism>
<accession>A0A7N0V346</accession>
<proteinExistence type="predicted"/>
<keyword evidence="2" id="KW-1185">Reference proteome</keyword>
<sequence>MMRLLMLRSRFSFCLRTKGNFVKLIASESRARIEVLPLGQHPQCVPAVDEVIHVLCMAVKYVTLSNLLNCIVDCLLQFRDVFS</sequence>
<evidence type="ECO:0000313" key="1">
    <source>
        <dbReference type="EnsemblPlants" id="Kaladp0095s0431.1.v1.1.CDS.1"/>
    </source>
</evidence>
<protein>
    <submittedName>
        <fullName evidence="1">Uncharacterized protein</fullName>
    </submittedName>
</protein>
<name>A0A7N0V346_KALFE</name>
<evidence type="ECO:0000313" key="2">
    <source>
        <dbReference type="Proteomes" id="UP000594263"/>
    </source>
</evidence>
<dbReference type="EnsemblPlants" id="Kaladp0095s0431.1.v1.1">
    <property type="protein sequence ID" value="Kaladp0095s0431.1.v1.1.CDS.1"/>
    <property type="gene ID" value="Kaladp0095s0431.v1.1"/>
</dbReference>
<reference evidence="1" key="1">
    <citation type="submission" date="2021-01" db="UniProtKB">
        <authorList>
            <consortium name="EnsemblPlants"/>
        </authorList>
    </citation>
    <scope>IDENTIFICATION</scope>
</reference>
<dbReference type="Proteomes" id="UP000594263">
    <property type="component" value="Unplaced"/>
</dbReference>
<dbReference type="AlphaFoldDB" id="A0A7N0V346"/>